<dbReference type="InterPro" id="IPR053181">
    <property type="entry name" value="EcdB-like_regulator"/>
</dbReference>
<dbReference type="CDD" id="cd00067">
    <property type="entry name" value="GAL4"/>
    <property type="match status" value="1"/>
</dbReference>
<feature type="region of interest" description="Disordered" evidence="1">
    <location>
        <begin position="1"/>
        <end position="51"/>
    </location>
</feature>
<proteinExistence type="predicted"/>
<dbReference type="OrthoDB" id="4356994at2759"/>
<dbReference type="InterPro" id="IPR001138">
    <property type="entry name" value="Zn2Cys6_DnaBD"/>
</dbReference>
<evidence type="ECO:0000259" key="2">
    <source>
        <dbReference type="PROSITE" id="PS50048"/>
    </source>
</evidence>
<feature type="compositionally biased region" description="Acidic residues" evidence="1">
    <location>
        <begin position="134"/>
        <end position="144"/>
    </location>
</feature>
<organism evidence="3 4">
    <name type="scientific">Hyphopichia burtonii NRRL Y-1933</name>
    <dbReference type="NCBI Taxonomy" id="984485"/>
    <lineage>
        <taxon>Eukaryota</taxon>
        <taxon>Fungi</taxon>
        <taxon>Dikarya</taxon>
        <taxon>Ascomycota</taxon>
        <taxon>Saccharomycotina</taxon>
        <taxon>Pichiomycetes</taxon>
        <taxon>Debaryomycetaceae</taxon>
        <taxon>Hyphopichia</taxon>
    </lineage>
</organism>
<dbReference type="PANTHER" id="PTHR47785:SF5">
    <property type="entry name" value="ZN(II)2CYS6 TRANSCRIPTION FACTOR (EUROFUNG)"/>
    <property type="match status" value="1"/>
</dbReference>
<name>A0A1E4REK9_9ASCO</name>
<evidence type="ECO:0000313" key="4">
    <source>
        <dbReference type="Proteomes" id="UP000095085"/>
    </source>
</evidence>
<dbReference type="InterPro" id="IPR036864">
    <property type="entry name" value="Zn2-C6_fun-type_DNA-bd_sf"/>
</dbReference>
<feature type="compositionally biased region" description="Polar residues" evidence="1">
    <location>
        <begin position="38"/>
        <end position="48"/>
    </location>
</feature>
<evidence type="ECO:0000313" key="3">
    <source>
        <dbReference type="EMBL" id="ODV65709.1"/>
    </source>
</evidence>
<dbReference type="RefSeq" id="XP_020074776.1">
    <property type="nucleotide sequence ID" value="XM_020218960.1"/>
</dbReference>
<evidence type="ECO:0000256" key="1">
    <source>
        <dbReference type="SAM" id="MobiDB-lite"/>
    </source>
</evidence>
<dbReference type="EMBL" id="KV454544">
    <property type="protein sequence ID" value="ODV65709.1"/>
    <property type="molecule type" value="Genomic_DNA"/>
</dbReference>
<gene>
    <name evidence="3" type="ORF">HYPBUDRAFT_113352</name>
</gene>
<dbReference type="Proteomes" id="UP000095085">
    <property type="component" value="Unassembled WGS sequence"/>
</dbReference>
<keyword evidence="4" id="KW-1185">Reference proteome</keyword>
<dbReference type="SUPFAM" id="SSF57701">
    <property type="entry name" value="Zn2/Cys6 DNA-binding domain"/>
    <property type="match status" value="1"/>
</dbReference>
<feature type="compositionally biased region" description="Pro residues" evidence="1">
    <location>
        <begin position="1"/>
        <end position="15"/>
    </location>
</feature>
<dbReference type="PROSITE" id="PS50048">
    <property type="entry name" value="ZN2_CY6_FUNGAL_2"/>
    <property type="match status" value="1"/>
</dbReference>
<dbReference type="GO" id="GO:0008270">
    <property type="term" value="F:zinc ion binding"/>
    <property type="evidence" value="ECO:0007669"/>
    <property type="project" value="InterPro"/>
</dbReference>
<dbReference type="PROSITE" id="PS00463">
    <property type="entry name" value="ZN2_CY6_FUNGAL_1"/>
    <property type="match status" value="1"/>
</dbReference>
<protein>
    <recommendedName>
        <fullName evidence="2">Zn(2)-C6 fungal-type domain-containing protein</fullName>
    </recommendedName>
</protein>
<sequence>MAVPPIPPQQQPLPPQFQQQPNQPIPSAVPPQPKKRTNNATAAPTRSSAAYPRKRALTACDTCRLKKIKCDNVRPRCGACSKNGNHNCHYRVDDHTNDYSSFDPASLNILSKLDLILKDIKVLKKNHHSNRDIDDVDDDADYDSDEKSPTRKKLKLSKSKNSNKRLHEFDKCVWDMSLTSIFKWDFFKKHVDSNTIQINKNIKKLIKLYSKNQHASPNQKTFKDRIANCHLVEQLLANNFSFLINSFFLNCHTKVPIFDILELLECIEIYKLMKNTDPKLTFMEYTEGDSYEENVDDSFLPPLFFEALKKNNVEDTTYRRKAYITLCRSIPSILLICALSAISMPVQLDNVGRFVNSKEESQSISISCFSESSLPAGLPADRMAISQYLLNYSNLIHTLFPSTLQECTLNPVQYYVLLNQYHLCAMNPLKAYNSIVKACHSIMYLLQSKRNIQDPTILNVKADSNKKQILDRVFWICLKLESEIRVELSPYVPSSGITQVIPPSPFPKISGIIGDEEFLNHHSQECIKLANKYDDQYSWYYYLTEVAVRKVDNSMFDEIFSHDAVLDKKWDQDYFSEVELWELFVKYLNQYNGIINSLSPKIRNFVLQEVNVEQIYKSIKKRYNKKQLNIKTENDIFDALDDFLVDDDLLLKAQSESIMYIKTRIITSKTVLFRPIIYLILEDKISFKEIIDAAISVLPIISQMKEANQLRSHVTFEDNGPIHSSEHIESSIDDAKDQTDFDYYDLLEAPLLYQKQYPDEDFSNLIEEQGNIKDSIKLKDVELAKNRILRVFFINLITLPKLNIPKLAAHRHPGLWYYLRNLFIGSIYMYLLYKKVQNMIVAASTDESLKLQLGANPNGPNLKQIIETIDMVLSKDNVKTTLEYALIIYNYWKDESQDCVVYHDYIQKCLNEL</sequence>
<dbReference type="STRING" id="984485.A0A1E4REK9"/>
<dbReference type="Gene3D" id="4.10.240.10">
    <property type="entry name" value="Zn(2)-C6 fungal-type DNA-binding domain"/>
    <property type="match status" value="1"/>
</dbReference>
<feature type="compositionally biased region" description="Pro residues" evidence="1">
    <location>
        <begin position="23"/>
        <end position="32"/>
    </location>
</feature>
<dbReference type="AlphaFoldDB" id="A0A1E4REK9"/>
<reference evidence="4" key="1">
    <citation type="submission" date="2016-05" db="EMBL/GenBank/DDBJ databases">
        <title>Comparative genomics of biotechnologically important yeasts.</title>
        <authorList>
            <consortium name="DOE Joint Genome Institute"/>
            <person name="Riley R."/>
            <person name="Haridas S."/>
            <person name="Wolfe K.H."/>
            <person name="Lopes M.R."/>
            <person name="Hittinger C.T."/>
            <person name="Goker M."/>
            <person name="Salamov A."/>
            <person name="Wisecaver J."/>
            <person name="Long T.M."/>
            <person name="Aerts A.L."/>
            <person name="Barry K."/>
            <person name="Choi C."/>
            <person name="Clum A."/>
            <person name="Coughlan A.Y."/>
            <person name="Deshpande S."/>
            <person name="Douglass A.P."/>
            <person name="Hanson S.J."/>
            <person name="Klenk H.-P."/>
            <person name="Labutti K."/>
            <person name="Lapidus A."/>
            <person name="Lindquist E."/>
            <person name="Lipzen A."/>
            <person name="Meier-Kolthoff J.P."/>
            <person name="Ohm R.A."/>
            <person name="Otillar R.P."/>
            <person name="Pangilinan J."/>
            <person name="Peng Y."/>
            <person name="Rokas A."/>
            <person name="Rosa C.A."/>
            <person name="Scheuner C."/>
            <person name="Sibirny A.A."/>
            <person name="Slot J.C."/>
            <person name="Stielow J.B."/>
            <person name="Sun H."/>
            <person name="Kurtzman C.P."/>
            <person name="Blackwell M."/>
            <person name="Grigoriev I.V."/>
            <person name="Jeffries T.W."/>
        </authorList>
    </citation>
    <scope>NUCLEOTIDE SEQUENCE [LARGE SCALE GENOMIC DNA]</scope>
    <source>
        <strain evidence="4">NRRL Y-1933</strain>
    </source>
</reference>
<dbReference type="GO" id="GO:0000981">
    <property type="term" value="F:DNA-binding transcription factor activity, RNA polymerase II-specific"/>
    <property type="evidence" value="ECO:0007669"/>
    <property type="project" value="InterPro"/>
</dbReference>
<dbReference type="Pfam" id="PF00172">
    <property type="entry name" value="Zn_clus"/>
    <property type="match status" value="1"/>
</dbReference>
<dbReference type="SMART" id="SM00066">
    <property type="entry name" value="GAL4"/>
    <property type="match status" value="1"/>
</dbReference>
<feature type="domain" description="Zn(2)-C6 fungal-type" evidence="2">
    <location>
        <begin position="59"/>
        <end position="90"/>
    </location>
</feature>
<feature type="region of interest" description="Disordered" evidence="1">
    <location>
        <begin position="133"/>
        <end position="157"/>
    </location>
</feature>
<dbReference type="PANTHER" id="PTHR47785">
    <property type="entry name" value="ZN(II)2CYS6 TRANSCRIPTION FACTOR (EUROFUNG)-RELATED-RELATED"/>
    <property type="match status" value="1"/>
</dbReference>
<dbReference type="GeneID" id="30993510"/>
<accession>A0A1E4REK9</accession>